<reference evidence="1 2" key="1">
    <citation type="submission" date="2018-02" db="EMBL/GenBank/DDBJ databases">
        <title>Genome sequence of the basidiomycete white-rot fungus Phlebia centrifuga.</title>
        <authorList>
            <person name="Granchi Z."/>
            <person name="Peng M."/>
            <person name="de Vries R.P."/>
            <person name="Hilden K."/>
            <person name="Makela M.R."/>
            <person name="Grigoriev I."/>
            <person name="Riley R."/>
        </authorList>
    </citation>
    <scope>NUCLEOTIDE SEQUENCE [LARGE SCALE GENOMIC DNA]</scope>
    <source>
        <strain evidence="1 2">FBCC195</strain>
    </source>
</reference>
<comment type="caution">
    <text evidence="1">The sequence shown here is derived from an EMBL/GenBank/DDBJ whole genome shotgun (WGS) entry which is preliminary data.</text>
</comment>
<evidence type="ECO:0000313" key="1">
    <source>
        <dbReference type="EMBL" id="PSS38143.1"/>
    </source>
</evidence>
<sequence>MTTYISAIPHIRQMEEEVDNVHVQYTDPTSIRTNAGNVVLKVAGKVLALAVVEPEVLALANPVVIGARVNVPVNFSSAGL</sequence>
<dbReference type="AlphaFoldDB" id="A0A2R6S7A9"/>
<accession>A0A2R6S7A9</accession>
<evidence type="ECO:0000313" key="2">
    <source>
        <dbReference type="Proteomes" id="UP000186601"/>
    </source>
</evidence>
<dbReference type="Proteomes" id="UP000186601">
    <property type="component" value="Unassembled WGS sequence"/>
</dbReference>
<protein>
    <submittedName>
        <fullName evidence="1">Uncharacterized protein</fullName>
    </submittedName>
</protein>
<organism evidence="1 2">
    <name type="scientific">Hermanssonia centrifuga</name>
    <dbReference type="NCBI Taxonomy" id="98765"/>
    <lineage>
        <taxon>Eukaryota</taxon>
        <taxon>Fungi</taxon>
        <taxon>Dikarya</taxon>
        <taxon>Basidiomycota</taxon>
        <taxon>Agaricomycotina</taxon>
        <taxon>Agaricomycetes</taxon>
        <taxon>Polyporales</taxon>
        <taxon>Meruliaceae</taxon>
        <taxon>Hermanssonia</taxon>
    </lineage>
</organism>
<dbReference type="EMBL" id="MLYV02000001">
    <property type="protein sequence ID" value="PSS38143.1"/>
    <property type="molecule type" value="Genomic_DNA"/>
</dbReference>
<proteinExistence type="predicted"/>
<keyword evidence="2" id="KW-1185">Reference proteome</keyword>
<name>A0A2R6S7A9_9APHY</name>
<gene>
    <name evidence="1" type="ORF">PHLCEN_2v3</name>
</gene>